<keyword evidence="1" id="KW-0812">Transmembrane</keyword>
<gene>
    <name evidence="2" type="ORF">OBBRIDRAFT_787827</name>
</gene>
<dbReference type="PANTHER" id="PTHR28026">
    <property type="entry name" value="DUF962 DOMAIN PROTEIN (AFU_ORTHOLOGUE AFUA_8G05310)"/>
    <property type="match status" value="1"/>
</dbReference>
<sequence length="229" mass="25344">MAYCAAVKRSASRSFGDLSSLADPSSAMSTSGLLDVKKQFTFYGAYHTHPVNILIHVICVPIILWTFQVLASAIPLPSFIPHLHYQLNEYLAFDLNWPAIHAALYLIYYYALESTAALLYTPQMVLSLLTATAFSQRSDAFTKAWLLHGLSWVAQFVGHGFAEGRAPALLDNLIGAVVLAPFFVHMEVLFKLGYKPELHKALNNSIGVEIAKIRKAEGDKRRAADKKGF</sequence>
<dbReference type="AlphaFoldDB" id="A0A8E2DUB8"/>
<evidence type="ECO:0000256" key="1">
    <source>
        <dbReference type="SAM" id="Phobius"/>
    </source>
</evidence>
<dbReference type="GO" id="GO:0005783">
    <property type="term" value="C:endoplasmic reticulum"/>
    <property type="evidence" value="ECO:0007669"/>
    <property type="project" value="TreeGrafter"/>
</dbReference>
<protein>
    <submittedName>
        <fullName evidence="2">DUF962-domain-containing protein</fullName>
    </submittedName>
</protein>
<dbReference type="PANTHER" id="PTHR28026:SF9">
    <property type="entry name" value="2-HYDROXY-PALMITIC ACID DIOXYGENASE MPO1"/>
    <property type="match status" value="1"/>
</dbReference>
<dbReference type="Proteomes" id="UP000250043">
    <property type="component" value="Unassembled WGS sequence"/>
</dbReference>
<organism evidence="2 3">
    <name type="scientific">Obba rivulosa</name>
    <dbReference type="NCBI Taxonomy" id="1052685"/>
    <lineage>
        <taxon>Eukaryota</taxon>
        <taxon>Fungi</taxon>
        <taxon>Dikarya</taxon>
        <taxon>Basidiomycota</taxon>
        <taxon>Agaricomycotina</taxon>
        <taxon>Agaricomycetes</taxon>
        <taxon>Polyporales</taxon>
        <taxon>Gelatoporiaceae</taxon>
        <taxon>Obba</taxon>
    </lineage>
</organism>
<keyword evidence="1" id="KW-1133">Transmembrane helix</keyword>
<feature type="transmembrane region" description="Helical" evidence="1">
    <location>
        <begin position="53"/>
        <end position="79"/>
    </location>
</feature>
<dbReference type="InterPro" id="IPR009305">
    <property type="entry name" value="Mpo1-like"/>
</dbReference>
<keyword evidence="3" id="KW-1185">Reference proteome</keyword>
<dbReference type="Pfam" id="PF06127">
    <property type="entry name" value="Mpo1-like"/>
    <property type="match status" value="1"/>
</dbReference>
<evidence type="ECO:0000313" key="2">
    <source>
        <dbReference type="EMBL" id="OCH95983.1"/>
    </source>
</evidence>
<accession>A0A8E2DUB8</accession>
<reference evidence="2 3" key="1">
    <citation type="submission" date="2016-07" db="EMBL/GenBank/DDBJ databases">
        <title>Draft genome of the white-rot fungus Obba rivulosa 3A-2.</title>
        <authorList>
            <consortium name="DOE Joint Genome Institute"/>
            <person name="Miettinen O."/>
            <person name="Riley R."/>
            <person name="Acob R."/>
            <person name="Barry K."/>
            <person name="Cullen D."/>
            <person name="De Vries R."/>
            <person name="Hainaut M."/>
            <person name="Hatakka A."/>
            <person name="Henrissat B."/>
            <person name="Hilden K."/>
            <person name="Kuo R."/>
            <person name="Labutti K."/>
            <person name="Lipzen A."/>
            <person name="Makela M.R."/>
            <person name="Sandor L."/>
            <person name="Spatafora J.W."/>
            <person name="Grigoriev I.V."/>
            <person name="Hibbett D.S."/>
        </authorList>
    </citation>
    <scope>NUCLEOTIDE SEQUENCE [LARGE SCALE GENOMIC DNA]</scope>
    <source>
        <strain evidence="2 3">3A-2</strain>
    </source>
</reference>
<dbReference type="GO" id="GO:0046521">
    <property type="term" value="P:sphingoid catabolic process"/>
    <property type="evidence" value="ECO:0007669"/>
    <property type="project" value="TreeGrafter"/>
</dbReference>
<dbReference type="GO" id="GO:0016020">
    <property type="term" value="C:membrane"/>
    <property type="evidence" value="ECO:0007669"/>
    <property type="project" value="GOC"/>
</dbReference>
<proteinExistence type="predicted"/>
<feature type="transmembrane region" description="Helical" evidence="1">
    <location>
        <begin position="91"/>
        <end position="111"/>
    </location>
</feature>
<name>A0A8E2DUB8_9APHY</name>
<keyword evidence="1" id="KW-0472">Membrane</keyword>
<dbReference type="EMBL" id="KV722333">
    <property type="protein sequence ID" value="OCH95983.1"/>
    <property type="molecule type" value="Genomic_DNA"/>
</dbReference>
<evidence type="ECO:0000313" key="3">
    <source>
        <dbReference type="Proteomes" id="UP000250043"/>
    </source>
</evidence>
<dbReference type="OrthoDB" id="2124888at2759"/>